<sequence length="161" mass="18381">MRTDVHRKHFVVQQNVRISSRNQRPRKQIDLPESDYEAENWYHADLDFETFKLLQYVNLMGIVLSDAYLILVKNLWLFSCSVATGTRARLFGTHISGGVLRAASAHGLPPLALVVCILMKQSRQDLKYESDSEYICRAPVPGITLEKKGNAAEKEKDKEMM</sequence>
<reference evidence="1 2" key="1">
    <citation type="journal article" date="2020" name="bioRxiv">
        <title>Sequence and annotation of 42 cannabis genomes reveals extensive copy number variation in cannabinoid synthesis and pathogen resistance genes.</title>
        <authorList>
            <person name="Mckernan K.J."/>
            <person name="Helbert Y."/>
            <person name="Kane L.T."/>
            <person name="Ebling H."/>
            <person name="Zhang L."/>
            <person name="Liu B."/>
            <person name="Eaton Z."/>
            <person name="Mclaughlin S."/>
            <person name="Kingan S."/>
            <person name="Baybayan P."/>
            <person name="Concepcion G."/>
            <person name="Jordan M."/>
            <person name="Riva A."/>
            <person name="Barbazuk W."/>
            <person name="Harkins T."/>
        </authorList>
    </citation>
    <scope>NUCLEOTIDE SEQUENCE [LARGE SCALE GENOMIC DNA]</scope>
    <source>
        <strain evidence="2">cv. Jamaican Lion 4</strain>
        <tissue evidence="1">Leaf</tissue>
    </source>
</reference>
<organism evidence="1 2">
    <name type="scientific">Cannabis sativa</name>
    <name type="common">Hemp</name>
    <name type="synonym">Marijuana</name>
    <dbReference type="NCBI Taxonomy" id="3483"/>
    <lineage>
        <taxon>Eukaryota</taxon>
        <taxon>Viridiplantae</taxon>
        <taxon>Streptophyta</taxon>
        <taxon>Embryophyta</taxon>
        <taxon>Tracheophyta</taxon>
        <taxon>Spermatophyta</taxon>
        <taxon>Magnoliopsida</taxon>
        <taxon>eudicotyledons</taxon>
        <taxon>Gunneridae</taxon>
        <taxon>Pentapetalae</taxon>
        <taxon>rosids</taxon>
        <taxon>fabids</taxon>
        <taxon>Rosales</taxon>
        <taxon>Cannabaceae</taxon>
        <taxon>Cannabis</taxon>
    </lineage>
</organism>
<proteinExistence type="predicted"/>
<name>A0A7J6H3Y7_CANSA</name>
<dbReference type="AlphaFoldDB" id="A0A7J6H3Y7"/>
<dbReference type="Proteomes" id="UP000525078">
    <property type="component" value="Unassembled WGS sequence"/>
</dbReference>
<dbReference type="EMBL" id="JAATIP010000032">
    <property type="protein sequence ID" value="KAF4389149.1"/>
    <property type="molecule type" value="Genomic_DNA"/>
</dbReference>
<evidence type="ECO:0000313" key="2">
    <source>
        <dbReference type="Proteomes" id="UP000525078"/>
    </source>
</evidence>
<accession>A0A7J6H3Y7</accession>
<gene>
    <name evidence="1" type="ORF">F8388_026878</name>
</gene>
<evidence type="ECO:0000313" key="1">
    <source>
        <dbReference type="EMBL" id="KAF4389149.1"/>
    </source>
</evidence>
<protein>
    <submittedName>
        <fullName evidence="1">Uncharacterized protein</fullName>
    </submittedName>
</protein>
<comment type="caution">
    <text evidence="1">The sequence shown here is derived from an EMBL/GenBank/DDBJ whole genome shotgun (WGS) entry which is preliminary data.</text>
</comment>